<sequence>MPYADGIWSTAEMWSRYADSGIAHPLICPVFPLPGEGPQLNS</sequence>
<evidence type="ECO:0000313" key="2">
    <source>
        <dbReference type="Proteomes" id="UP000191285"/>
    </source>
</evidence>
<proteinExistence type="predicted"/>
<comment type="caution">
    <text evidence="1">The sequence shown here is derived from an EMBL/GenBank/DDBJ whole genome shotgun (WGS) entry which is preliminary data.</text>
</comment>
<keyword evidence="2" id="KW-1185">Reference proteome</keyword>
<gene>
    <name evidence="1" type="ORF">PENSTE_c007G09736</name>
</gene>
<dbReference type="Proteomes" id="UP000191285">
    <property type="component" value="Unassembled WGS sequence"/>
</dbReference>
<dbReference type="AlphaFoldDB" id="A0A1V6TDY9"/>
<accession>A0A1V6TDY9</accession>
<evidence type="ECO:0000313" key="1">
    <source>
        <dbReference type="EMBL" id="OQE24592.1"/>
    </source>
</evidence>
<reference evidence="2" key="1">
    <citation type="journal article" date="2017" name="Nat. Microbiol.">
        <title>Global analysis of biosynthetic gene clusters reveals vast potential of secondary metabolite production in Penicillium species.</title>
        <authorList>
            <person name="Nielsen J.C."/>
            <person name="Grijseels S."/>
            <person name="Prigent S."/>
            <person name="Ji B."/>
            <person name="Dainat J."/>
            <person name="Nielsen K.F."/>
            <person name="Frisvad J.C."/>
            <person name="Workman M."/>
            <person name="Nielsen J."/>
        </authorList>
    </citation>
    <scope>NUCLEOTIDE SEQUENCE [LARGE SCALE GENOMIC DNA]</scope>
    <source>
        <strain evidence="2">IBT 24891</strain>
    </source>
</reference>
<name>A0A1V6TDY9_9EURO</name>
<dbReference type="EMBL" id="MLKD01000007">
    <property type="protein sequence ID" value="OQE24592.1"/>
    <property type="molecule type" value="Genomic_DNA"/>
</dbReference>
<organism evidence="1 2">
    <name type="scientific">Penicillium steckii</name>
    <dbReference type="NCBI Taxonomy" id="303698"/>
    <lineage>
        <taxon>Eukaryota</taxon>
        <taxon>Fungi</taxon>
        <taxon>Dikarya</taxon>
        <taxon>Ascomycota</taxon>
        <taxon>Pezizomycotina</taxon>
        <taxon>Eurotiomycetes</taxon>
        <taxon>Eurotiomycetidae</taxon>
        <taxon>Eurotiales</taxon>
        <taxon>Aspergillaceae</taxon>
        <taxon>Penicillium</taxon>
    </lineage>
</organism>
<protein>
    <submittedName>
        <fullName evidence="1">Uncharacterized protein</fullName>
    </submittedName>
</protein>